<dbReference type="SMART" id="SM00028">
    <property type="entry name" value="TPR"/>
    <property type="match status" value="6"/>
</dbReference>
<proteinExistence type="predicted"/>
<dbReference type="SUPFAM" id="SSF48452">
    <property type="entry name" value="TPR-like"/>
    <property type="match status" value="3"/>
</dbReference>
<dbReference type="OrthoDB" id="446317at2"/>
<dbReference type="Pfam" id="PF13424">
    <property type="entry name" value="TPR_12"/>
    <property type="match status" value="1"/>
</dbReference>
<geneLocation type="plasmid" evidence="3 4">
    <name>pANACY.04</name>
</geneLocation>
<dbReference type="PROSITE" id="PS50005">
    <property type="entry name" value="TPR"/>
    <property type="match status" value="1"/>
</dbReference>
<keyword evidence="1" id="KW-0802">TPR repeat</keyword>
<dbReference type="KEGG" id="acy:Anacy_6109"/>
<feature type="domain" description="CHAT" evidence="2">
    <location>
        <begin position="676"/>
        <end position="955"/>
    </location>
</feature>
<sequence>MKFFQKKQSPKSWRCLRRAKLSLILICILFFLSLLTPITVAQITPTTTLKLIEQAKINYQQGNYNNAIPLWQEAANIFAKQGDNLNQAMALSNLSLTYQKQGTWTEAKSKIEESLELLKKQPETIEKLQVLSQSLEIQGQLQREIGESNAAFITWQKATDIYTHLNQSQRKIQSEINQAKVLQDLGLYPRACQVLLQTLSIDLIQVSKDVKANIQNCKSLSQLNQTERENTANYLQNILNNQLESSFTNLIPAWIDLSQVLQIIGNLDLSEKILEFLETKLNKNSVNVSENSHLKKDLTLQLSTVYLNLGNNYRLKNKIETALNYYQKAIDIVQNDSFEYYRNLNFIQAKLNQINLLVVQNNLQEVNKKWQNLIQEIEALPVTQNQVYAQLNLVQSLMCWQHQTKQRDKEVVSPLLQSCQVQNKKTELSDTPEPPTLEVITKILNQAELLDNSKIQSYIKGYQGAIAQEQGNLSQAEELTQTALNLAGDNPEVAYRWQWQLAKLYKLNNKHQESLKVYENAYNNLQKLRQDLVSIHPDIQFNFRDSVEPMYREYVDLLLQDIDDLLKTDSEKAHRQRQLRTAREVIEDLQLAELNDFFRDACTDVKTEAIDEIDPEAAIIYSIILKNRIEVIAKLPNENQLLHNSFNISESEVNSQLKGLLDVIKRRRTVNDEVQKISKQFYNWLIQPFEQQFNQKQVKTLVFISDGLLRNIPMSIIYDANDHKYLIEKYAVALSPGLKLFSSNPLPKIELKALIGGITEERFGFPSLPNVKDELNKVQATLSQSQEPLLDGKFITSKLKEKIGLNNFKIVHLATHGNFSSNLENTFILAWDKELKIQELGQFLQTNQLQESSFIELLVLSACKTASGDNRATLGLAGVAVRAGARSTLASLWLVDDKSTAQLMTHFYQELSQAQKVNNITKAKALQKAQLALLNDENFEWKKPYYWSSFVLVGNWR</sequence>
<dbReference type="EMBL" id="CP003663">
    <property type="protein sequence ID" value="AFZ61380.1"/>
    <property type="molecule type" value="Genomic_DNA"/>
</dbReference>
<evidence type="ECO:0000313" key="4">
    <source>
        <dbReference type="Proteomes" id="UP000010474"/>
    </source>
</evidence>
<dbReference type="InterPro" id="IPR024983">
    <property type="entry name" value="CHAT_dom"/>
</dbReference>
<dbReference type="HOGENOM" id="CLU_002404_0_0_3"/>
<dbReference type="PANTHER" id="PTHR10098:SF112">
    <property type="entry name" value="SLR0380 PROTEIN"/>
    <property type="match status" value="1"/>
</dbReference>
<keyword evidence="3" id="KW-0614">Plasmid</keyword>
<dbReference type="RefSeq" id="WP_015217841.1">
    <property type="nucleotide sequence ID" value="NC_019774.1"/>
</dbReference>
<reference evidence="4" key="1">
    <citation type="journal article" date="2013" name="Proc. Natl. Acad. Sci. U.S.A.">
        <title>Improving the coverage of the cyanobacterial phylum using diversity-driven genome sequencing.</title>
        <authorList>
            <person name="Shih P.M."/>
            <person name="Wu D."/>
            <person name="Latifi A."/>
            <person name="Axen S.D."/>
            <person name="Fewer D.P."/>
            <person name="Talla E."/>
            <person name="Calteau A."/>
            <person name="Cai F."/>
            <person name="Tandeau de Marsac N."/>
            <person name="Rippka R."/>
            <person name="Herdman M."/>
            <person name="Sivonen K."/>
            <person name="Coursin T."/>
            <person name="Laurent T."/>
            <person name="Goodwin L."/>
            <person name="Nolan M."/>
            <person name="Davenport K.W."/>
            <person name="Han C.S."/>
            <person name="Rubin E.M."/>
            <person name="Eisen J.A."/>
            <person name="Woyke T."/>
            <person name="Gugger M."/>
            <person name="Kerfeld C.A."/>
        </authorList>
    </citation>
    <scope>NUCLEOTIDE SEQUENCE [LARGE SCALE GENOMIC DNA]</scope>
    <source>
        <strain evidence="4">ATCC 27899 / PCC 7122</strain>
    </source>
</reference>
<evidence type="ECO:0000259" key="2">
    <source>
        <dbReference type="Pfam" id="PF12770"/>
    </source>
</evidence>
<name>K9ZSM4_ANACC</name>
<dbReference type="PANTHER" id="PTHR10098">
    <property type="entry name" value="RAPSYN-RELATED"/>
    <property type="match status" value="1"/>
</dbReference>
<keyword evidence="4" id="KW-1185">Reference proteome</keyword>
<protein>
    <submittedName>
        <fullName evidence="3">Tetratricopeptide TPR_1 repeat-containing protein</fullName>
    </submittedName>
</protein>
<accession>K9ZSM4</accession>
<dbReference type="InterPro" id="IPR011990">
    <property type="entry name" value="TPR-like_helical_dom_sf"/>
</dbReference>
<evidence type="ECO:0000256" key="1">
    <source>
        <dbReference type="PROSITE-ProRule" id="PRU00339"/>
    </source>
</evidence>
<dbReference type="AlphaFoldDB" id="K9ZSM4"/>
<evidence type="ECO:0000313" key="3">
    <source>
        <dbReference type="EMBL" id="AFZ61380.1"/>
    </source>
</evidence>
<dbReference type="PATRIC" id="fig|272123.3.peg.6639"/>
<dbReference type="Proteomes" id="UP000010474">
    <property type="component" value="Plasmid pANACY.04"/>
</dbReference>
<dbReference type="InterPro" id="IPR019734">
    <property type="entry name" value="TPR_rpt"/>
</dbReference>
<dbReference type="Gene3D" id="1.25.40.10">
    <property type="entry name" value="Tetratricopeptide repeat domain"/>
    <property type="match status" value="3"/>
</dbReference>
<feature type="repeat" description="TPR" evidence="1">
    <location>
        <begin position="303"/>
        <end position="336"/>
    </location>
</feature>
<dbReference type="Pfam" id="PF12770">
    <property type="entry name" value="CHAT"/>
    <property type="match status" value="1"/>
</dbReference>
<gene>
    <name evidence="3" type="ordered locus">Anacy_6109</name>
</gene>
<organism evidence="3 4">
    <name type="scientific">Anabaena cylindrica (strain ATCC 27899 / PCC 7122)</name>
    <dbReference type="NCBI Taxonomy" id="272123"/>
    <lineage>
        <taxon>Bacteria</taxon>
        <taxon>Bacillati</taxon>
        <taxon>Cyanobacteriota</taxon>
        <taxon>Cyanophyceae</taxon>
        <taxon>Nostocales</taxon>
        <taxon>Nostocaceae</taxon>
        <taxon>Anabaena</taxon>
    </lineage>
</organism>